<dbReference type="RefSeq" id="WP_115571189.1">
    <property type="nucleotide sequence ID" value="NZ_NXLT01000004.1"/>
</dbReference>
<keyword evidence="1" id="KW-0472">Membrane</keyword>
<dbReference type="AlphaFoldDB" id="A0A3D8IPF7"/>
<proteinExistence type="predicted"/>
<reference evidence="2 3" key="1">
    <citation type="submission" date="2018-04" db="EMBL/GenBank/DDBJ databases">
        <title>Novel Campyloabacter and Helicobacter Species and Strains.</title>
        <authorList>
            <person name="Mannion A.J."/>
            <person name="Shen Z."/>
            <person name="Fox J.G."/>
        </authorList>
    </citation>
    <scope>NUCLEOTIDE SEQUENCE [LARGE SCALE GENOMIC DNA]</scope>
    <source>
        <strain evidence="2 3">MIT 12-6600</strain>
    </source>
</reference>
<accession>A0A3D8IPF7</accession>
<dbReference type="Proteomes" id="UP000256514">
    <property type="component" value="Unassembled WGS sequence"/>
</dbReference>
<sequence>MLSLDCIEKCINHIGECDIIWHDTKYIYEDNIPEIQHTHLIDLLHITHEEIENEVFDILKLWRYIHSFSWVHQGLFKISLLKHIRFSTPLANEDALFGMLLFAQATAVKISLFDGLIYRYHTVSVSGHGESQNIYRKSYPLFMHDIVTTFQNGYKIKHYYFAYSCTYVCLGLLAYIQMLDDSKTELKRKLIEFLQVRAIYAFGAMCFEFDPKHIRPLLQPLEPYMNKVPKSTKIAYFAPRLYRFLKWINKKRKGLKKNQ</sequence>
<evidence type="ECO:0000256" key="1">
    <source>
        <dbReference type="SAM" id="Phobius"/>
    </source>
</evidence>
<keyword evidence="2" id="KW-0808">Transferase</keyword>
<dbReference type="EMBL" id="NXLT01000004">
    <property type="protein sequence ID" value="RDU66870.1"/>
    <property type="molecule type" value="Genomic_DNA"/>
</dbReference>
<evidence type="ECO:0000313" key="3">
    <source>
        <dbReference type="Proteomes" id="UP000256514"/>
    </source>
</evidence>
<comment type="caution">
    <text evidence="2">The sequence shown here is derived from an EMBL/GenBank/DDBJ whole genome shotgun (WGS) entry which is preliminary data.</text>
</comment>
<feature type="transmembrane region" description="Helical" evidence="1">
    <location>
        <begin position="160"/>
        <end position="179"/>
    </location>
</feature>
<keyword evidence="1" id="KW-0812">Transmembrane</keyword>
<dbReference type="GO" id="GO:0016740">
    <property type="term" value="F:transferase activity"/>
    <property type="evidence" value="ECO:0007669"/>
    <property type="project" value="UniProtKB-KW"/>
</dbReference>
<organism evidence="2 3">
    <name type="scientific">Helicobacter equorum</name>
    <dbReference type="NCBI Taxonomy" id="361872"/>
    <lineage>
        <taxon>Bacteria</taxon>
        <taxon>Pseudomonadati</taxon>
        <taxon>Campylobacterota</taxon>
        <taxon>Epsilonproteobacteria</taxon>
        <taxon>Campylobacterales</taxon>
        <taxon>Helicobacteraceae</taxon>
        <taxon>Helicobacter</taxon>
    </lineage>
</organism>
<evidence type="ECO:0000313" key="2">
    <source>
        <dbReference type="EMBL" id="RDU66870.1"/>
    </source>
</evidence>
<name>A0A3D8IPF7_9HELI</name>
<keyword evidence="3" id="KW-1185">Reference proteome</keyword>
<keyword evidence="1" id="KW-1133">Transmembrane helix</keyword>
<gene>
    <name evidence="2" type="ORF">CQA54_05790</name>
</gene>
<dbReference type="OrthoDB" id="5323862at2"/>
<protein>
    <submittedName>
        <fullName evidence="2">Glycosyl transferase</fullName>
    </submittedName>
</protein>